<feature type="domain" description="TTHB210-like" evidence="1">
    <location>
        <begin position="54"/>
        <end position="92"/>
    </location>
</feature>
<sequence>MVGVLAQQAGEKAKRLGLPEGTVQLTPCVPGMGEHWAKPSDLPFGPIYGVMGEKVVFVEIMVSQTDFAAGKSWTEVLRPLKGYAIDHVDMEFLPKGHEGYEVPHYDIHAYFVSHTDHTKYCP</sequence>
<evidence type="ECO:0000313" key="3">
    <source>
        <dbReference type="Proteomes" id="UP000287173"/>
    </source>
</evidence>
<dbReference type="AlphaFoldDB" id="A0A430ULD8"/>
<dbReference type="EMBL" id="PEMG01000451">
    <property type="protein sequence ID" value="RTI04685.1"/>
    <property type="molecule type" value="Genomic_DNA"/>
</dbReference>
<reference evidence="2 3" key="1">
    <citation type="journal article" date="2019" name="Extremophiles">
        <title>Biogeography of thermophiles and predominance of Thermus scotoductus in domestic water heaters.</title>
        <authorList>
            <person name="Wilpiszeski R.L."/>
            <person name="Zhang Z."/>
            <person name="House C.H."/>
        </authorList>
    </citation>
    <scope>NUCLEOTIDE SEQUENCE [LARGE SCALE GENOMIC DNA]</scope>
    <source>
        <strain evidence="2 3">17_S17</strain>
    </source>
</reference>
<accession>A0A430ULD8</accession>
<dbReference type="Gene3D" id="3.30.200.270">
    <property type="match status" value="1"/>
</dbReference>
<dbReference type="InterPro" id="IPR040832">
    <property type="entry name" value="TTHB210-like_dom"/>
</dbReference>
<evidence type="ECO:0000259" key="1">
    <source>
        <dbReference type="Pfam" id="PF18197"/>
    </source>
</evidence>
<organism evidence="2 3">
    <name type="scientific">Thermus scotoductus</name>
    <dbReference type="NCBI Taxonomy" id="37636"/>
    <lineage>
        <taxon>Bacteria</taxon>
        <taxon>Thermotogati</taxon>
        <taxon>Deinococcota</taxon>
        <taxon>Deinococci</taxon>
        <taxon>Thermales</taxon>
        <taxon>Thermaceae</taxon>
        <taxon>Thermus</taxon>
    </lineage>
</organism>
<proteinExistence type="predicted"/>
<name>A0A430ULD8_THESC</name>
<evidence type="ECO:0000313" key="2">
    <source>
        <dbReference type="EMBL" id="RTI04685.1"/>
    </source>
</evidence>
<protein>
    <recommendedName>
        <fullName evidence="1">TTHB210-like domain-containing protein</fullName>
    </recommendedName>
</protein>
<gene>
    <name evidence="2" type="ORF">CSW30_12820</name>
</gene>
<dbReference type="Pfam" id="PF18197">
    <property type="entry name" value="TTHB210-like"/>
    <property type="match status" value="1"/>
</dbReference>
<dbReference type="Proteomes" id="UP000287173">
    <property type="component" value="Unassembled WGS sequence"/>
</dbReference>
<comment type="caution">
    <text evidence="2">The sequence shown here is derived from an EMBL/GenBank/DDBJ whole genome shotgun (WGS) entry which is preliminary data.</text>
</comment>